<dbReference type="Gene3D" id="1.10.606.20">
    <property type="match status" value="1"/>
</dbReference>
<dbReference type="KEGG" id="bwh:A9C19_14700"/>
<dbReference type="InterPro" id="IPR052559">
    <property type="entry name" value="V-haloperoxidase"/>
</dbReference>
<dbReference type="AlphaFoldDB" id="A0A1L3MU87"/>
<organism evidence="2 3">
    <name type="scientific">Bacillus weihaiensis</name>
    <dbReference type="NCBI Taxonomy" id="1547283"/>
    <lineage>
        <taxon>Bacteria</taxon>
        <taxon>Bacillati</taxon>
        <taxon>Bacillota</taxon>
        <taxon>Bacilli</taxon>
        <taxon>Bacillales</taxon>
        <taxon>Bacillaceae</taxon>
        <taxon>Bacillus</taxon>
    </lineage>
</organism>
<gene>
    <name evidence="2" type="ORF">A9C19_14700</name>
</gene>
<dbReference type="CDD" id="cd03398">
    <property type="entry name" value="PAP2_haloperoxidase"/>
    <property type="match status" value="1"/>
</dbReference>
<accession>A0A1L3MU87</accession>
<dbReference type="InterPro" id="IPR036938">
    <property type="entry name" value="PAP2/HPO_sf"/>
</dbReference>
<evidence type="ECO:0000313" key="3">
    <source>
        <dbReference type="Proteomes" id="UP000181936"/>
    </source>
</evidence>
<keyword evidence="3" id="KW-1185">Reference proteome</keyword>
<reference evidence="2 3" key="1">
    <citation type="journal article" date="2016" name="Sci. Rep.">
        <title>Complete genome sequence and transcriptomic analysis of a novel marine strain Bacillus weihaiensis reveals the mechanism of brown algae degradation.</title>
        <authorList>
            <person name="Zhu Y."/>
            <person name="Chen P."/>
            <person name="Bao Y."/>
            <person name="Men Y."/>
            <person name="Zeng Y."/>
            <person name="Yang J."/>
            <person name="Sun J."/>
            <person name="Sun Y."/>
        </authorList>
    </citation>
    <scope>NUCLEOTIDE SEQUENCE [LARGE SCALE GENOMIC DNA]</scope>
    <source>
        <strain evidence="2 3">Alg07</strain>
    </source>
</reference>
<feature type="domain" description="Phosphatidic acid phosphatase type 2/haloperoxidase" evidence="1">
    <location>
        <begin position="138"/>
        <end position="233"/>
    </location>
</feature>
<dbReference type="SUPFAM" id="SSF48317">
    <property type="entry name" value="Acid phosphatase/Vanadium-dependent haloperoxidase"/>
    <property type="match status" value="1"/>
</dbReference>
<dbReference type="PANTHER" id="PTHR34599:SF1">
    <property type="entry name" value="PHOSPHATIDIC ACID PHOSPHATASE TYPE 2_HALOPEROXIDASE DOMAIN-CONTAINING PROTEIN"/>
    <property type="match status" value="1"/>
</dbReference>
<dbReference type="Pfam" id="PF01569">
    <property type="entry name" value="PAP2"/>
    <property type="match status" value="1"/>
</dbReference>
<evidence type="ECO:0000313" key="2">
    <source>
        <dbReference type="EMBL" id="APH05884.1"/>
    </source>
</evidence>
<dbReference type="STRING" id="1547283.A9C19_14700"/>
<dbReference type="Proteomes" id="UP000181936">
    <property type="component" value="Chromosome"/>
</dbReference>
<evidence type="ECO:0000259" key="1">
    <source>
        <dbReference type="Pfam" id="PF01569"/>
    </source>
</evidence>
<dbReference type="InterPro" id="IPR000326">
    <property type="entry name" value="PAP2/HPO"/>
</dbReference>
<dbReference type="EMBL" id="CP016020">
    <property type="protein sequence ID" value="APH05884.1"/>
    <property type="molecule type" value="Genomic_DNA"/>
</dbReference>
<protein>
    <recommendedName>
        <fullName evidence="1">Phosphatidic acid phosphatase type 2/haloperoxidase domain-containing protein</fullName>
    </recommendedName>
</protein>
<name>A0A1L3MU87_9BACI</name>
<dbReference type="PANTHER" id="PTHR34599">
    <property type="entry name" value="PEROXIDASE-RELATED"/>
    <property type="match status" value="1"/>
</dbReference>
<proteinExistence type="predicted"/>
<sequence>MKGGFFVDYLRWNEHPYAGENRPPRNGEEPLAGSWTMFYLSKSDEKTFKDPDGQKIRLDITHPSRINWDRQLTKVHHALENLTEEQINIANYYGTGVATKQWTPIIDKLIDSYGVTAPHGARILAITEAAINDAFIVAWTLKYNWLVARPNQLDPTLETILCTPRHPTYPSGHATVAGCAEEVLSYFFPGAKRKIHHEAEMDALSRLYAGVHFPIDNTEGLKLGRQIGKIVTSHVKQELNERNQPIDRPYRARTTTLLTPPEDYSQVIPYDFPTGCQSLVKGQKKVSEIMVQPKLYL</sequence>